<evidence type="ECO:0000259" key="7">
    <source>
        <dbReference type="Pfam" id="PF01545"/>
    </source>
</evidence>
<comment type="caution">
    <text evidence="8">The sequence shown here is derived from an EMBL/GenBank/DDBJ whole genome shotgun (WGS) entry which is preliminary data.</text>
</comment>
<gene>
    <name evidence="8" type="ORF">ERS852473_02193</name>
</gene>
<feature type="domain" description="Cation efflux protein transmembrane" evidence="7">
    <location>
        <begin position="2"/>
        <end position="177"/>
    </location>
</feature>
<protein>
    <submittedName>
        <fullName evidence="8">Predicted Co/Zn/Cd cation transporters</fullName>
    </submittedName>
</protein>
<evidence type="ECO:0000256" key="2">
    <source>
        <dbReference type="ARBA" id="ARBA00022448"/>
    </source>
</evidence>
<name>A0ABM9USC7_SARVE</name>
<dbReference type="Pfam" id="PF01545">
    <property type="entry name" value="Cation_efflux"/>
    <property type="match status" value="1"/>
</dbReference>
<accession>A0ABM9USC7</accession>
<keyword evidence="2" id="KW-0813">Transport</keyword>
<sequence length="268" mass="30771">MVLFDGMYSLVSLILSMMSLFISSYIAKKDQEKFPFGKNILEPMVISLKSFVIAAMCIYSLIDAIRTIIFGGDRMDFDFGLIYSFISVVGCSLIYKYLDKKGKKLSSDLINAESSQWLMDTILSISVLIGFTIAIILSFTKFSFINNYIDPAMVIISSLIFIKVPVTTFISSFKEILCCSANEEINEDISVMVKEIEKEYKFQESITRVSKIGRALRIEIDFIYNKDSKLNNLDDMDFVREKLSKEMKHIKYNKWLNISFTGDRKWAV</sequence>
<dbReference type="PANTHER" id="PTHR43840:SF15">
    <property type="entry name" value="MITOCHONDRIAL METAL TRANSPORTER 1-RELATED"/>
    <property type="match status" value="1"/>
</dbReference>
<keyword evidence="4 6" id="KW-1133">Transmembrane helix</keyword>
<reference evidence="8 9" key="1">
    <citation type="submission" date="2015-09" db="EMBL/GenBank/DDBJ databases">
        <authorList>
            <consortium name="Pathogen Informatics"/>
        </authorList>
    </citation>
    <scope>NUCLEOTIDE SEQUENCE [LARGE SCALE GENOMIC DNA]</scope>
    <source>
        <strain evidence="8 9">2789STDY5834858</strain>
    </source>
</reference>
<keyword evidence="5 6" id="KW-0472">Membrane</keyword>
<evidence type="ECO:0000256" key="5">
    <source>
        <dbReference type="ARBA" id="ARBA00023136"/>
    </source>
</evidence>
<dbReference type="PANTHER" id="PTHR43840">
    <property type="entry name" value="MITOCHONDRIAL METAL TRANSPORTER 1-RELATED"/>
    <property type="match status" value="1"/>
</dbReference>
<dbReference type="InterPro" id="IPR027469">
    <property type="entry name" value="Cation_efflux_TMD_sf"/>
</dbReference>
<feature type="transmembrane region" description="Helical" evidence="6">
    <location>
        <begin position="81"/>
        <end position="98"/>
    </location>
</feature>
<feature type="transmembrane region" description="Helical" evidence="6">
    <location>
        <begin position="118"/>
        <end position="140"/>
    </location>
</feature>
<keyword evidence="9" id="KW-1185">Reference proteome</keyword>
<feature type="transmembrane region" description="Helical" evidence="6">
    <location>
        <begin position="152"/>
        <end position="170"/>
    </location>
</feature>
<evidence type="ECO:0000313" key="8">
    <source>
        <dbReference type="EMBL" id="CUO20392.1"/>
    </source>
</evidence>
<evidence type="ECO:0000256" key="1">
    <source>
        <dbReference type="ARBA" id="ARBA00004141"/>
    </source>
</evidence>
<comment type="subcellular location">
    <subcellularLocation>
        <location evidence="1">Membrane</location>
        <topology evidence="1">Multi-pass membrane protein</topology>
    </subcellularLocation>
</comment>
<evidence type="ECO:0000256" key="4">
    <source>
        <dbReference type="ARBA" id="ARBA00022989"/>
    </source>
</evidence>
<organism evidence="8 9">
    <name type="scientific">Sarcina ventriculi</name>
    <name type="common">Clostridium ventriculi</name>
    <dbReference type="NCBI Taxonomy" id="1267"/>
    <lineage>
        <taxon>Bacteria</taxon>
        <taxon>Bacillati</taxon>
        <taxon>Bacillota</taxon>
        <taxon>Clostridia</taxon>
        <taxon>Eubacteriales</taxon>
        <taxon>Clostridiaceae</taxon>
        <taxon>Sarcina</taxon>
    </lineage>
</organism>
<evidence type="ECO:0000256" key="3">
    <source>
        <dbReference type="ARBA" id="ARBA00022692"/>
    </source>
</evidence>
<dbReference type="Gene3D" id="1.20.1510.10">
    <property type="entry name" value="Cation efflux protein transmembrane domain"/>
    <property type="match status" value="1"/>
</dbReference>
<evidence type="ECO:0000256" key="6">
    <source>
        <dbReference type="SAM" id="Phobius"/>
    </source>
</evidence>
<feature type="transmembrane region" description="Helical" evidence="6">
    <location>
        <begin position="6"/>
        <end position="27"/>
    </location>
</feature>
<dbReference type="Proteomes" id="UP000095488">
    <property type="component" value="Unassembled WGS sequence"/>
</dbReference>
<dbReference type="RefSeq" id="WP_055260178.1">
    <property type="nucleotide sequence ID" value="NZ_CABIXL010000009.1"/>
</dbReference>
<feature type="transmembrane region" description="Helical" evidence="6">
    <location>
        <begin position="48"/>
        <end position="69"/>
    </location>
</feature>
<evidence type="ECO:0000313" key="9">
    <source>
        <dbReference type="Proteomes" id="UP000095488"/>
    </source>
</evidence>
<dbReference type="InterPro" id="IPR058533">
    <property type="entry name" value="Cation_efflux_TM"/>
</dbReference>
<keyword evidence="3 6" id="KW-0812">Transmembrane</keyword>
<dbReference type="SUPFAM" id="SSF161111">
    <property type="entry name" value="Cation efflux protein transmembrane domain-like"/>
    <property type="match status" value="1"/>
</dbReference>
<dbReference type="InterPro" id="IPR050291">
    <property type="entry name" value="CDF_Transporter"/>
</dbReference>
<dbReference type="EMBL" id="CYZR01000009">
    <property type="protein sequence ID" value="CUO20392.1"/>
    <property type="molecule type" value="Genomic_DNA"/>
</dbReference>
<proteinExistence type="predicted"/>